<dbReference type="EMBL" id="BAABHB010000012">
    <property type="protein sequence ID" value="GAA4415278.1"/>
    <property type="molecule type" value="Genomic_DNA"/>
</dbReference>
<feature type="domain" description="CRISPR associated protein Cas6 C-terminal" evidence="1">
    <location>
        <begin position="13"/>
        <end position="127"/>
    </location>
</feature>
<comment type="caution">
    <text evidence="2">The sequence shown here is derived from an EMBL/GenBank/DDBJ whole genome shotgun (WGS) entry which is preliminary data.</text>
</comment>
<organism evidence="2 3">
    <name type="scientific">Nibrella viscosa</name>
    <dbReference type="NCBI Taxonomy" id="1084524"/>
    <lineage>
        <taxon>Bacteria</taxon>
        <taxon>Pseudomonadati</taxon>
        <taxon>Bacteroidota</taxon>
        <taxon>Cytophagia</taxon>
        <taxon>Cytophagales</taxon>
        <taxon>Spirosomataceae</taxon>
        <taxon>Nibrella</taxon>
    </lineage>
</organism>
<protein>
    <recommendedName>
        <fullName evidence="1">CRISPR associated protein Cas6 C-terminal domain-containing protein</fullName>
    </recommendedName>
</protein>
<dbReference type="Gene3D" id="3.30.70.1900">
    <property type="match status" value="1"/>
</dbReference>
<evidence type="ECO:0000313" key="2">
    <source>
        <dbReference type="EMBL" id="GAA4415278.1"/>
    </source>
</evidence>
<dbReference type="InterPro" id="IPR049435">
    <property type="entry name" value="Cas_Cas6_C"/>
</dbReference>
<dbReference type="Proteomes" id="UP001500936">
    <property type="component" value="Unassembled WGS sequence"/>
</dbReference>
<gene>
    <name evidence="2" type="ORF">GCM10023187_45640</name>
</gene>
<dbReference type="Pfam" id="PF01881">
    <property type="entry name" value="Cas_Cas6_C"/>
    <property type="match status" value="1"/>
</dbReference>
<name>A0ABP8KUD1_9BACT</name>
<evidence type="ECO:0000313" key="3">
    <source>
        <dbReference type="Proteomes" id="UP001500936"/>
    </source>
</evidence>
<keyword evidence="3" id="KW-1185">Reference proteome</keyword>
<accession>A0ABP8KUD1</accession>
<reference evidence="3" key="1">
    <citation type="journal article" date="2019" name="Int. J. Syst. Evol. Microbiol.">
        <title>The Global Catalogue of Microorganisms (GCM) 10K type strain sequencing project: providing services to taxonomists for standard genome sequencing and annotation.</title>
        <authorList>
            <consortium name="The Broad Institute Genomics Platform"/>
            <consortium name="The Broad Institute Genome Sequencing Center for Infectious Disease"/>
            <person name="Wu L."/>
            <person name="Ma J."/>
        </authorList>
    </citation>
    <scope>NUCLEOTIDE SEQUENCE [LARGE SCALE GENOMIC DNA]</scope>
    <source>
        <strain evidence="3">JCM 17925</strain>
    </source>
</reference>
<sequence>MGLQEMPTPAFGEMYHFRTDGSAILARKTRPDGTRAYLLWKDPETDQVLTHIMRQKLSKAGLTDNHMDIQVCFDRTYIDARTKLATIKNIQHKGSECPVIVSGTPEAVQFAWLVGIGDLTGSGFGGVR</sequence>
<evidence type="ECO:0000259" key="1">
    <source>
        <dbReference type="Pfam" id="PF01881"/>
    </source>
</evidence>
<proteinExistence type="predicted"/>